<evidence type="ECO:0000313" key="7">
    <source>
        <dbReference type="Proteomes" id="UP000326565"/>
    </source>
</evidence>
<dbReference type="PROSITE" id="PS51891">
    <property type="entry name" value="CENP_V_GFA"/>
    <property type="match status" value="1"/>
</dbReference>
<keyword evidence="4" id="KW-0456">Lyase</keyword>
<evidence type="ECO:0000259" key="5">
    <source>
        <dbReference type="PROSITE" id="PS51891"/>
    </source>
</evidence>
<dbReference type="InterPro" id="IPR011057">
    <property type="entry name" value="Mss4-like_sf"/>
</dbReference>
<dbReference type="Proteomes" id="UP000326565">
    <property type="component" value="Unassembled WGS sequence"/>
</dbReference>
<gene>
    <name evidence="6" type="ORF">BDV29DRAFT_197168</name>
</gene>
<dbReference type="GO" id="GO:0046872">
    <property type="term" value="F:metal ion binding"/>
    <property type="evidence" value="ECO:0007669"/>
    <property type="project" value="UniProtKB-KW"/>
</dbReference>
<dbReference type="OrthoDB" id="9985472at2759"/>
<evidence type="ECO:0000256" key="3">
    <source>
        <dbReference type="ARBA" id="ARBA00022833"/>
    </source>
</evidence>
<dbReference type="PANTHER" id="PTHR33337">
    <property type="entry name" value="GFA DOMAIN-CONTAINING PROTEIN"/>
    <property type="match status" value="1"/>
</dbReference>
<accession>A0A5N5WX52</accession>
<dbReference type="Gene3D" id="3.90.1590.10">
    <property type="entry name" value="glutathione-dependent formaldehyde- activating enzyme (gfa)"/>
    <property type="match status" value="1"/>
</dbReference>
<proteinExistence type="inferred from homology"/>
<dbReference type="EMBL" id="ML732263">
    <property type="protein sequence ID" value="KAB8071804.1"/>
    <property type="molecule type" value="Genomic_DNA"/>
</dbReference>
<dbReference type="InterPro" id="IPR006913">
    <property type="entry name" value="CENP-V/GFA"/>
</dbReference>
<dbReference type="GO" id="GO:0016846">
    <property type="term" value="F:carbon-sulfur lyase activity"/>
    <property type="evidence" value="ECO:0007669"/>
    <property type="project" value="InterPro"/>
</dbReference>
<keyword evidence="7" id="KW-1185">Reference proteome</keyword>
<reference evidence="6 7" key="1">
    <citation type="submission" date="2019-04" db="EMBL/GenBank/DDBJ databases">
        <title>Friends and foes A comparative genomics study of 23 Aspergillus species from section Flavi.</title>
        <authorList>
            <consortium name="DOE Joint Genome Institute"/>
            <person name="Kjaerbolling I."/>
            <person name="Vesth T."/>
            <person name="Frisvad J.C."/>
            <person name="Nybo J.L."/>
            <person name="Theobald S."/>
            <person name="Kildgaard S."/>
            <person name="Isbrandt T."/>
            <person name="Kuo A."/>
            <person name="Sato A."/>
            <person name="Lyhne E.K."/>
            <person name="Kogle M.E."/>
            <person name="Wiebenga A."/>
            <person name="Kun R.S."/>
            <person name="Lubbers R.J."/>
            <person name="Makela M.R."/>
            <person name="Barry K."/>
            <person name="Chovatia M."/>
            <person name="Clum A."/>
            <person name="Daum C."/>
            <person name="Haridas S."/>
            <person name="He G."/>
            <person name="LaButti K."/>
            <person name="Lipzen A."/>
            <person name="Mondo S."/>
            <person name="Riley R."/>
            <person name="Salamov A."/>
            <person name="Simmons B.A."/>
            <person name="Magnuson J.K."/>
            <person name="Henrissat B."/>
            <person name="Mortensen U.H."/>
            <person name="Larsen T.O."/>
            <person name="Devries R.P."/>
            <person name="Grigoriev I.V."/>
            <person name="Machida M."/>
            <person name="Baker S.E."/>
            <person name="Andersen M.R."/>
        </authorList>
    </citation>
    <scope>NUCLEOTIDE SEQUENCE [LARGE SCALE GENOMIC DNA]</scope>
    <source>
        <strain evidence="6 7">CBS 151.66</strain>
    </source>
</reference>
<dbReference type="AlphaFoldDB" id="A0A5N5WX52"/>
<sequence>MPTGSCLCQAVKYEYKGDPLTTAVCHCLTCRKLSSGSSANLLVPQDHFRIKSGHPKAFSTTHETGMHLTTHFCENCGILLYKTADREEFQGGVIVLAGTLDDPLGLETAKPEAEFFVKHRAGWWPSLEGAKQCVGFT</sequence>
<keyword evidence="2" id="KW-0479">Metal-binding</keyword>
<organism evidence="6 7">
    <name type="scientific">Aspergillus leporis</name>
    <dbReference type="NCBI Taxonomy" id="41062"/>
    <lineage>
        <taxon>Eukaryota</taxon>
        <taxon>Fungi</taxon>
        <taxon>Dikarya</taxon>
        <taxon>Ascomycota</taxon>
        <taxon>Pezizomycotina</taxon>
        <taxon>Eurotiomycetes</taxon>
        <taxon>Eurotiomycetidae</taxon>
        <taxon>Eurotiales</taxon>
        <taxon>Aspergillaceae</taxon>
        <taxon>Aspergillus</taxon>
        <taxon>Aspergillus subgen. Circumdati</taxon>
    </lineage>
</organism>
<dbReference type="PANTHER" id="PTHR33337:SF30">
    <property type="entry name" value="DUF636 DOMAIN PROTEIN (AFU_ORTHOLOGUE AFUA_1G03180)"/>
    <property type="match status" value="1"/>
</dbReference>
<evidence type="ECO:0000313" key="6">
    <source>
        <dbReference type="EMBL" id="KAB8071804.1"/>
    </source>
</evidence>
<dbReference type="SUPFAM" id="SSF51316">
    <property type="entry name" value="Mss4-like"/>
    <property type="match status" value="1"/>
</dbReference>
<name>A0A5N5WX52_9EURO</name>
<protein>
    <submittedName>
        <fullName evidence="6">Mss4-like protein</fullName>
    </submittedName>
</protein>
<dbReference type="Pfam" id="PF04828">
    <property type="entry name" value="GFA"/>
    <property type="match status" value="1"/>
</dbReference>
<keyword evidence="3" id="KW-0862">Zinc</keyword>
<feature type="domain" description="CENP-V/GFA" evidence="5">
    <location>
        <begin position="2"/>
        <end position="110"/>
    </location>
</feature>
<evidence type="ECO:0000256" key="1">
    <source>
        <dbReference type="ARBA" id="ARBA00005495"/>
    </source>
</evidence>
<comment type="similarity">
    <text evidence="1">Belongs to the Gfa family.</text>
</comment>
<evidence type="ECO:0000256" key="2">
    <source>
        <dbReference type="ARBA" id="ARBA00022723"/>
    </source>
</evidence>
<evidence type="ECO:0000256" key="4">
    <source>
        <dbReference type="ARBA" id="ARBA00023239"/>
    </source>
</evidence>